<proteinExistence type="predicted"/>
<evidence type="ECO:0000313" key="2">
    <source>
        <dbReference type="Proteomes" id="UP001500037"/>
    </source>
</evidence>
<keyword evidence="2" id="KW-1185">Reference proteome</keyword>
<dbReference type="EMBL" id="BAAALF010000051">
    <property type="protein sequence ID" value="GAA1239875.1"/>
    <property type="molecule type" value="Genomic_DNA"/>
</dbReference>
<gene>
    <name evidence="1" type="ORF">GCM10009665_33400</name>
</gene>
<reference evidence="1 2" key="1">
    <citation type="journal article" date="2019" name="Int. J. Syst. Evol. Microbiol.">
        <title>The Global Catalogue of Microorganisms (GCM) 10K type strain sequencing project: providing services to taxonomists for standard genome sequencing and annotation.</title>
        <authorList>
            <consortium name="The Broad Institute Genomics Platform"/>
            <consortium name="The Broad Institute Genome Sequencing Center for Infectious Disease"/>
            <person name="Wu L."/>
            <person name="Ma J."/>
        </authorList>
    </citation>
    <scope>NUCLEOTIDE SEQUENCE [LARGE SCALE GENOMIC DNA]</scope>
    <source>
        <strain evidence="1 2">JCM 13004</strain>
    </source>
</reference>
<comment type="caution">
    <text evidence="1">The sequence shown here is derived from an EMBL/GenBank/DDBJ whole genome shotgun (WGS) entry which is preliminary data.</text>
</comment>
<sequence>MATDEDLRAARRLVTQVREIGRDSGREPLRAALRWLTRGRLGRRRGFYAAPELGTPWQDTPSSERPTWRCRGAYLHGEPVFEVDYRICADCRLAWVEQPDTREQYQRLGLATAGLAQLRAEHPGLSWHTLGGHMFSARPFWNTVGTEVAGAYRQRALCPHLELRVPAPRHRRGPV</sequence>
<protein>
    <submittedName>
        <fullName evidence="1">Uncharacterized protein</fullName>
    </submittedName>
</protein>
<evidence type="ECO:0000313" key="1">
    <source>
        <dbReference type="EMBL" id="GAA1239875.1"/>
    </source>
</evidence>
<accession>A0ABN1WEQ1</accession>
<dbReference type="Proteomes" id="UP001500037">
    <property type="component" value="Unassembled WGS sequence"/>
</dbReference>
<name>A0ABN1WEQ1_9ACTN</name>
<dbReference type="RefSeq" id="WP_344442410.1">
    <property type="nucleotide sequence ID" value="NZ_BAAALF010000051.1"/>
</dbReference>
<organism evidence="1 2">
    <name type="scientific">Kitasatospora nipponensis</name>
    <dbReference type="NCBI Taxonomy" id="258049"/>
    <lineage>
        <taxon>Bacteria</taxon>
        <taxon>Bacillati</taxon>
        <taxon>Actinomycetota</taxon>
        <taxon>Actinomycetes</taxon>
        <taxon>Kitasatosporales</taxon>
        <taxon>Streptomycetaceae</taxon>
        <taxon>Kitasatospora</taxon>
    </lineage>
</organism>